<feature type="compositionally biased region" description="Low complexity" evidence="2">
    <location>
        <begin position="302"/>
        <end position="328"/>
    </location>
</feature>
<proteinExistence type="predicted"/>
<feature type="compositionally biased region" description="Polar residues" evidence="2">
    <location>
        <begin position="485"/>
        <end position="501"/>
    </location>
</feature>
<keyword evidence="4" id="KW-1185">Reference proteome</keyword>
<protein>
    <submittedName>
        <fullName evidence="3">Uncharacterized protein</fullName>
    </submittedName>
</protein>
<organism evidence="3 4">
    <name type="scientific">Pseudocohnilembus persalinus</name>
    <name type="common">Ciliate</name>
    <dbReference type="NCBI Taxonomy" id="266149"/>
    <lineage>
        <taxon>Eukaryota</taxon>
        <taxon>Sar</taxon>
        <taxon>Alveolata</taxon>
        <taxon>Ciliophora</taxon>
        <taxon>Intramacronucleata</taxon>
        <taxon>Oligohymenophorea</taxon>
        <taxon>Scuticociliatia</taxon>
        <taxon>Philasterida</taxon>
        <taxon>Pseudocohnilembidae</taxon>
        <taxon>Pseudocohnilembus</taxon>
    </lineage>
</organism>
<dbReference type="EMBL" id="LDAU01000040">
    <property type="protein sequence ID" value="KRX10073.1"/>
    <property type="molecule type" value="Genomic_DNA"/>
</dbReference>
<dbReference type="InParanoid" id="A0A0V0R6G2"/>
<accession>A0A0V0R6G2</accession>
<feature type="region of interest" description="Disordered" evidence="2">
    <location>
        <begin position="299"/>
        <end position="328"/>
    </location>
</feature>
<feature type="compositionally biased region" description="Polar residues" evidence="2">
    <location>
        <begin position="737"/>
        <end position="747"/>
    </location>
</feature>
<sequence length="907" mass="105881">MAAKNKNNNNNKIFNEIPNNQNIYNLLVPADLYNSVQKKVQEQKDKLSQQLNNEDPLKLIQTLQNVNQENNKLIQSQEQVINQLKEKIQQLNDEKRQMGAKENLLYDRPQDSNISLISPTQDLNQYFNTINNKIEEEQNQINNTISNLMNQNPKKDNNKKKIQKIFSVKNQGDNEKEFIFPNLSVTKLPNGQQISVNKNTENTQNIQQDQENDAKNLNHFTNINIPNFTSSQKGQISTVKRSLNRPLVGNKNSFSNKFIQDQQNDNKQQQPQQNSNNVNNYSKRPHYEDIIRLRSKTSVSIQPQSNNQGKNQKQNLNNSNKNGQNNNNQFIQINQPQLRQKPMVLNKNLIDDISLPLRNPKSLQNSENIYSLQQKQNNIVSNSNKKNLIKNNNSTKKDSRTKSVSNPAAVKIPTQTEYYNMINSKQHTKNTDTAYYEEIVISQQNSLQKQARLEKLQKNQQALNQFFNKQKNLNIRNTQNLSKFENSFANNNDPLNTSIQQNSVNHNNNPNYHYNNTGNSKNLPYLFQQNFSIQANDLDNSVQKESNQIKQKQRQSLSLHQVQQSQKQNLKQQQKENLLNQQNLDKKKQSTSNYDSQHIQKQISQQKKEFSAQDFMDIFANNDDQTSIYEKTDFYNRNTFLQNKFQSIKLKDLQSQEYQQNTLKQQIFQSTNNHSNTNNQNSSINQFYNMHKQQPILPNLDQNNNASKYNTDVQYQQSHHSKQEQLQLSSQKYRSGKQVQSSLSSYKTGGNNINQNINIYKIKNPVSPLKRSQNYDKVDQDFFKEEIKKKSFSLHLNSELNKSINKNKNNNNNNMIKYSINQLIQEQQGIQNNNNQINNNENDDNLKNTYINYDLKLARQKQQESMNNSLNEIQEEDNNDSNLDISQQLLSSNSKKKVYNKKQIDQN</sequence>
<feature type="compositionally biased region" description="Low complexity" evidence="2">
    <location>
        <begin position="385"/>
        <end position="394"/>
    </location>
</feature>
<evidence type="ECO:0000256" key="2">
    <source>
        <dbReference type="SAM" id="MobiDB-lite"/>
    </source>
</evidence>
<feature type="coiled-coil region" evidence="1">
    <location>
        <begin position="33"/>
        <end position="151"/>
    </location>
</feature>
<evidence type="ECO:0000256" key="1">
    <source>
        <dbReference type="SAM" id="Coils"/>
    </source>
</evidence>
<keyword evidence="1" id="KW-0175">Coiled coil</keyword>
<gene>
    <name evidence="3" type="ORF">PPERSA_08476</name>
</gene>
<feature type="region of interest" description="Disordered" evidence="2">
    <location>
        <begin position="713"/>
        <end position="747"/>
    </location>
</feature>
<dbReference type="AlphaFoldDB" id="A0A0V0R6G2"/>
<evidence type="ECO:0000313" key="4">
    <source>
        <dbReference type="Proteomes" id="UP000054937"/>
    </source>
</evidence>
<comment type="caution">
    <text evidence="3">The sequence shown here is derived from an EMBL/GenBank/DDBJ whole genome shotgun (WGS) entry which is preliminary data.</text>
</comment>
<feature type="compositionally biased region" description="Low complexity" evidence="2">
    <location>
        <begin position="596"/>
        <end position="605"/>
    </location>
</feature>
<dbReference type="Proteomes" id="UP000054937">
    <property type="component" value="Unassembled WGS sequence"/>
</dbReference>
<reference evidence="3 4" key="1">
    <citation type="journal article" date="2015" name="Sci. Rep.">
        <title>Genome of the facultative scuticociliatosis pathogen Pseudocohnilembus persalinus provides insight into its virulence through horizontal gene transfer.</title>
        <authorList>
            <person name="Xiong J."/>
            <person name="Wang G."/>
            <person name="Cheng J."/>
            <person name="Tian M."/>
            <person name="Pan X."/>
            <person name="Warren A."/>
            <person name="Jiang C."/>
            <person name="Yuan D."/>
            <person name="Miao W."/>
        </authorList>
    </citation>
    <scope>NUCLEOTIDE SEQUENCE [LARGE SCALE GENOMIC DNA]</scope>
    <source>
        <strain evidence="3">36N120E</strain>
    </source>
</reference>
<name>A0A0V0R6G2_PSEPJ</name>
<feature type="region of interest" description="Disordered" evidence="2">
    <location>
        <begin position="581"/>
        <end position="606"/>
    </location>
</feature>
<feature type="region of interest" description="Disordered" evidence="2">
    <location>
        <begin position="385"/>
        <end position="405"/>
    </location>
</feature>
<feature type="compositionally biased region" description="Polar residues" evidence="2">
    <location>
        <begin position="225"/>
        <end position="241"/>
    </location>
</feature>
<feature type="coiled-coil region" evidence="1">
    <location>
        <begin position="820"/>
        <end position="879"/>
    </location>
</feature>
<evidence type="ECO:0000313" key="3">
    <source>
        <dbReference type="EMBL" id="KRX10073.1"/>
    </source>
</evidence>
<feature type="region of interest" description="Disordered" evidence="2">
    <location>
        <begin position="485"/>
        <end position="521"/>
    </location>
</feature>
<feature type="compositionally biased region" description="Low complexity" evidence="2">
    <location>
        <begin position="502"/>
        <end position="520"/>
    </location>
</feature>
<feature type="region of interest" description="Disordered" evidence="2">
    <location>
        <begin position="225"/>
        <end position="284"/>
    </location>
</feature>
<feature type="compositionally biased region" description="Low complexity" evidence="2">
    <location>
        <begin position="256"/>
        <end position="280"/>
    </location>
</feature>